<keyword evidence="5" id="KW-1133">Transmembrane helix</keyword>
<dbReference type="PRINTS" id="PR01490">
    <property type="entry name" value="RTXTOXIND"/>
</dbReference>
<dbReference type="InterPro" id="IPR058627">
    <property type="entry name" value="MdtA-like_C"/>
</dbReference>
<evidence type="ECO:0000256" key="4">
    <source>
        <dbReference type="SAM" id="MobiDB-lite"/>
    </source>
</evidence>
<evidence type="ECO:0000313" key="8">
    <source>
        <dbReference type="Proteomes" id="UP000326678"/>
    </source>
</evidence>
<dbReference type="Gene3D" id="2.40.420.20">
    <property type="match status" value="1"/>
</dbReference>
<dbReference type="Pfam" id="PF25967">
    <property type="entry name" value="RND-MFP_C"/>
    <property type="match status" value="1"/>
</dbReference>
<evidence type="ECO:0000256" key="2">
    <source>
        <dbReference type="ARBA" id="ARBA00023054"/>
    </source>
</evidence>
<comment type="subcellular location">
    <subcellularLocation>
        <location evidence="1">Cell envelope</location>
    </subcellularLocation>
</comment>
<dbReference type="Gene3D" id="2.40.50.100">
    <property type="match status" value="1"/>
</dbReference>
<dbReference type="Gene3D" id="2.40.30.170">
    <property type="match status" value="1"/>
</dbReference>
<dbReference type="KEGG" id="nsh:GXM_06525"/>
<feature type="coiled-coil region" evidence="3">
    <location>
        <begin position="133"/>
        <end position="196"/>
    </location>
</feature>
<feature type="domain" description="Multidrug resistance protein MdtA-like C-terminal permuted SH3" evidence="6">
    <location>
        <begin position="420"/>
        <end position="476"/>
    </location>
</feature>
<sequence length="501" mass="55184">MTSKTAGAALMKQGKNKFNTGVKWLAWSGVLASVSAGGWLVYVHQNRPAELVQQPVVTVERGNIETSINESGILELRGQQTLKSPAEGAVDRVLVRLGDRVKSGQPLIILRNPDRQTILSNQQLQIEKQQLTLASNRQKVVEADEKLKAAKRESQTNKQFQIQKQELTLESNRQKFVEAEEDLKAEERKLQELEALDKRGFIAKNELRTQEEQVRRAKSAAGQAQLTVNTDIIELQNLQIELQNTQQQTQNKIMEAQSALREAQLAVNTDIRELQRLQLELQKIQQQLQNNLLTAPINGKVLDIKVKDGEGVQVRTDMLTLGDPTQELVSLQLSTLNAAKVRVNQLARISVIGPNAQSFQGRVQSLSPIATTSSGNESQSSNQQSGQATVSAKVRLNTPSGKLIPGSQVNVEIILQQRQNVVVLDTEAIVRSEEKPYVLVRDKQGKAQKKNITLGLEGLTNVEVTSGLRPGDQVVLPAADSKSEPGTPSVPEDNSTETKSE</sequence>
<dbReference type="GO" id="GO:0030313">
    <property type="term" value="C:cell envelope"/>
    <property type="evidence" value="ECO:0007669"/>
    <property type="project" value="UniProtKB-SubCell"/>
</dbReference>
<keyword evidence="8" id="KW-1185">Reference proteome</keyword>
<feature type="compositionally biased region" description="Low complexity" evidence="4">
    <location>
        <begin position="373"/>
        <end position="387"/>
    </location>
</feature>
<dbReference type="InterPro" id="IPR050465">
    <property type="entry name" value="UPF0194_transport"/>
</dbReference>
<evidence type="ECO:0000313" key="7">
    <source>
        <dbReference type="EMBL" id="QFS49031.1"/>
    </source>
</evidence>
<proteinExistence type="predicted"/>
<feature type="region of interest" description="Disordered" evidence="4">
    <location>
        <begin position="470"/>
        <end position="501"/>
    </location>
</feature>
<keyword evidence="5" id="KW-0472">Membrane</keyword>
<reference evidence="7 8" key="1">
    <citation type="submission" date="2019-10" db="EMBL/GenBank/DDBJ databases">
        <title>Genomic and transcriptomic insights into the perfect genentic adaptation of a filamentous nitrogen-fixing cyanobacterium to rice fields.</title>
        <authorList>
            <person name="Chen Z."/>
        </authorList>
    </citation>
    <scope>NUCLEOTIDE SEQUENCE [LARGE SCALE GENOMIC DNA]</scope>
    <source>
        <strain evidence="7">CCNUC1</strain>
    </source>
</reference>
<keyword evidence="5" id="KW-0812">Transmembrane</keyword>
<evidence type="ECO:0000256" key="5">
    <source>
        <dbReference type="SAM" id="Phobius"/>
    </source>
</evidence>
<gene>
    <name evidence="7" type="ORF">GXM_06525</name>
</gene>
<organism evidence="7 8">
    <name type="scientific">Nostoc sphaeroides CCNUC1</name>
    <dbReference type="NCBI Taxonomy" id="2653204"/>
    <lineage>
        <taxon>Bacteria</taxon>
        <taxon>Bacillati</taxon>
        <taxon>Cyanobacteriota</taxon>
        <taxon>Cyanophyceae</taxon>
        <taxon>Nostocales</taxon>
        <taxon>Nostocaceae</taxon>
        <taxon>Nostoc</taxon>
    </lineage>
</organism>
<feature type="coiled-coil region" evidence="3">
    <location>
        <begin position="228"/>
        <end position="294"/>
    </location>
</feature>
<dbReference type="EMBL" id="CP045226">
    <property type="protein sequence ID" value="QFS49031.1"/>
    <property type="molecule type" value="Genomic_DNA"/>
</dbReference>
<keyword evidence="2 3" id="KW-0175">Coiled coil</keyword>
<dbReference type="PANTHER" id="PTHR32347">
    <property type="entry name" value="EFFLUX SYSTEM COMPONENT YKNX-RELATED"/>
    <property type="match status" value="1"/>
</dbReference>
<accession>A0A5P8W906</accession>
<evidence type="ECO:0000256" key="1">
    <source>
        <dbReference type="ARBA" id="ARBA00004196"/>
    </source>
</evidence>
<evidence type="ECO:0000259" key="6">
    <source>
        <dbReference type="Pfam" id="PF25967"/>
    </source>
</evidence>
<dbReference type="Proteomes" id="UP000326678">
    <property type="component" value="Chromosome Gxm1"/>
</dbReference>
<evidence type="ECO:0000256" key="3">
    <source>
        <dbReference type="SAM" id="Coils"/>
    </source>
</evidence>
<feature type="transmembrane region" description="Helical" evidence="5">
    <location>
        <begin position="21"/>
        <end position="42"/>
    </location>
</feature>
<dbReference type="AlphaFoldDB" id="A0A5P8W906"/>
<protein>
    <submittedName>
        <fullName evidence="7">ABC.CD.TX, HlyD family secretion protein</fullName>
    </submittedName>
</protein>
<feature type="region of interest" description="Disordered" evidence="4">
    <location>
        <begin position="369"/>
        <end position="390"/>
    </location>
</feature>
<name>A0A5P8W906_9NOSO</name>